<dbReference type="Pfam" id="PF23981">
    <property type="entry name" value="DUF7305"/>
    <property type="match status" value="1"/>
</dbReference>
<gene>
    <name evidence="2" type="ORF">S03H2_36425</name>
</gene>
<feature type="non-terminal residue" evidence="2">
    <location>
        <position position="280"/>
    </location>
</feature>
<dbReference type="EMBL" id="BARU01022348">
    <property type="protein sequence ID" value="GAH55797.1"/>
    <property type="molecule type" value="Genomic_DNA"/>
</dbReference>
<accession>X1GF00</accession>
<organism evidence="2">
    <name type="scientific">marine sediment metagenome</name>
    <dbReference type="NCBI Taxonomy" id="412755"/>
    <lineage>
        <taxon>unclassified sequences</taxon>
        <taxon>metagenomes</taxon>
        <taxon>ecological metagenomes</taxon>
    </lineage>
</organism>
<dbReference type="InterPro" id="IPR055729">
    <property type="entry name" value="DUF7305"/>
</dbReference>
<evidence type="ECO:0000259" key="1">
    <source>
        <dbReference type="Pfam" id="PF23981"/>
    </source>
</evidence>
<feature type="domain" description="DUF7305" evidence="1">
    <location>
        <begin position="175"/>
        <end position="279"/>
    </location>
</feature>
<reference evidence="2" key="1">
    <citation type="journal article" date="2014" name="Front. Microbiol.">
        <title>High frequency of phylogenetically diverse reductive dehalogenase-homologous genes in deep subseafloor sedimentary metagenomes.</title>
        <authorList>
            <person name="Kawai M."/>
            <person name="Futagami T."/>
            <person name="Toyoda A."/>
            <person name="Takaki Y."/>
            <person name="Nishi S."/>
            <person name="Hori S."/>
            <person name="Arai W."/>
            <person name="Tsubouchi T."/>
            <person name="Morono Y."/>
            <person name="Uchiyama I."/>
            <person name="Ito T."/>
            <person name="Fujiyama A."/>
            <person name="Inagaki F."/>
            <person name="Takami H."/>
        </authorList>
    </citation>
    <scope>NUCLEOTIDE SEQUENCE</scope>
    <source>
        <strain evidence="2">Expedition CK06-06</strain>
    </source>
</reference>
<feature type="non-terminal residue" evidence="2">
    <location>
        <position position="1"/>
    </location>
</feature>
<evidence type="ECO:0000313" key="2">
    <source>
        <dbReference type="EMBL" id="GAH55797.1"/>
    </source>
</evidence>
<protein>
    <recommendedName>
        <fullName evidence="1">DUF7305 domain-containing protein</fullName>
    </recommendedName>
</protein>
<sequence length="280" mass="29992">TWDDNTLPQETDATLAPSDATFTYTITSNPDYIYDVDVTGRAGREIRKVSCTFVLVGLFRNAVYAQDSLVLENAFLVDAYSSEQGPYGGVNALQPTSVATGDPNALAMGSGTVYGEFLVDYGRELPAISPPTESPFDVSKGTIDLDSNSVPLVLGPADSGQYDSIELLEGGKLIIDGEVTLYVPGEMKLKQFSELEILPDSSLTLYLGGDMNLRNASAVNALTQIPRDCQIYGVGEEGQSFLFEQSSVFYGTIYAPDADITLNNAAELYGAIIANNTEIA</sequence>
<proteinExistence type="predicted"/>
<comment type="caution">
    <text evidence="2">The sequence shown here is derived from an EMBL/GenBank/DDBJ whole genome shotgun (WGS) entry which is preliminary data.</text>
</comment>
<dbReference type="AlphaFoldDB" id="X1GF00"/>
<name>X1GF00_9ZZZZ</name>